<evidence type="ECO:0000256" key="3">
    <source>
        <dbReference type="ARBA" id="ARBA00022606"/>
    </source>
</evidence>
<feature type="transmembrane region" description="Helical" evidence="14">
    <location>
        <begin position="389"/>
        <end position="411"/>
    </location>
</feature>
<evidence type="ECO:0000256" key="4">
    <source>
        <dbReference type="ARBA" id="ARBA00022692"/>
    </source>
</evidence>
<feature type="transmembrane region" description="Helical" evidence="14">
    <location>
        <begin position="356"/>
        <end position="377"/>
    </location>
</feature>
<evidence type="ECO:0000313" key="16">
    <source>
        <dbReference type="EMBL" id="ERE77206.1"/>
    </source>
</evidence>
<dbReference type="PROSITE" id="PS50262">
    <property type="entry name" value="G_PROTEIN_RECEP_F1_2"/>
    <property type="match status" value="2"/>
</dbReference>
<name>A0A061I751_CRIGR</name>
<dbReference type="InterPro" id="IPR000276">
    <property type="entry name" value="GPCR_Rhodpsn"/>
</dbReference>
<evidence type="ECO:0000256" key="8">
    <source>
        <dbReference type="ARBA" id="ARBA00023136"/>
    </source>
</evidence>
<feature type="transmembrane region" description="Helical" evidence="14">
    <location>
        <begin position="242"/>
        <end position="265"/>
    </location>
</feature>
<dbReference type="GO" id="GO:0004930">
    <property type="term" value="F:G protein-coupled receptor activity"/>
    <property type="evidence" value="ECO:0007669"/>
    <property type="project" value="UniProtKB-KW"/>
</dbReference>
<evidence type="ECO:0000256" key="9">
    <source>
        <dbReference type="ARBA" id="ARBA00023157"/>
    </source>
</evidence>
<comment type="subcellular location">
    <subcellularLocation>
        <location evidence="1">Cell membrane</location>
        <topology evidence="1">Multi-pass membrane protein</topology>
    </subcellularLocation>
</comment>
<evidence type="ECO:0000256" key="5">
    <source>
        <dbReference type="ARBA" id="ARBA00022725"/>
    </source>
</evidence>
<dbReference type="PRINTS" id="PR00245">
    <property type="entry name" value="OLFACTORYR"/>
</dbReference>
<dbReference type="Gene3D" id="1.20.1070.10">
    <property type="entry name" value="Rhodopsin 7-helix transmembrane proteins"/>
    <property type="match status" value="2"/>
</dbReference>
<feature type="transmembrane region" description="Helical" evidence="14">
    <location>
        <begin position="572"/>
        <end position="591"/>
    </location>
</feature>
<accession>A0A061I751</accession>
<sequence length="644" mass="72263">MERRNYSGRVSEFVLLGFPAPAPLRALLFFFSLLAYVLVLTENALIITAIRSHPTLHKPMYFFLANMSFLEIWYVTVTIPKMLDGFISSNQNRGQLISFEGCMTQLYFFLGLGCTECVLLAVMAYDRYVAICHPLHYPVIVSNRLCVQMAAGSWAGGFGISMVKVFLISRLSYCGPNTINHFFCDVSPLLNLSCTDMSTAELTDFILAIFILLGPLSVTGASYMAITGAVMRIPSAAGRHKAFSTCASHLTVVIIFYAASIFIYARPKALSAFDTNKLVSVLYAVIVPLLNPIIYCLRNQEVKRALRRTLHLHQGQDANAKKPGRDVPLVMLNMNITLVSEFILVGFPTAPWLQVLLFFLFLVVYMLIIAENLVIIFTVWTTGSLHKPMYYFLSSMSFLEIWYVSVTVPKMLDGFLLQRRHISFTGCMTQLYFFISLACTECVLLAAMAYDRYVAICHPLRYPVIMTTVYCMQLMALSYFSGFMVSVVKVYFISHVAFCGSNVMNHFFCDISPILKLACKDMSTAELVDFALAIVILVFPLITTVLSYVYIVSTILRIPSTQGRKKAFSTCASHLTVVIIYYTAMIFMYVRPRAIASFNSNKLISAVYAVLTPMLNPFIYCLRNQEVKDAIKKTLGGGQCFLLS</sequence>
<keyword evidence="6 14" id="KW-1133">Transmembrane helix</keyword>
<protein>
    <submittedName>
        <fullName evidence="16">Olfactory receptor</fullName>
    </submittedName>
</protein>
<evidence type="ECO:0000256" key="14">
    <source>
        <dbReference type="SAM" id="Phobius"/>
    </source>
</evidence>
<keyword evidence="7 13" id="KW-0297">G-protein coupled receptor</keyword>
<feature type="transmembrane region" description="Helical" evidence="14">
    <location>
        <begin position="26"/>
        <end position="48"/>
    </location>
</feature>
<dbReference type="FunFam" id="1.20.1070.10:FF:000001">
    <property type="entry name" value="Olfactory receptor"/>
    <property type="match status" value="2"/>
</dbReference>
<dbReference type="InterPro" id="IPR017452">
    <property type="entry name" value="GPCR_Rhodpsn_7TM"/>
</dbReference>
<feature type="transmembrane region" description="Helical" evidence="14">
    <location>
        <begin position="603"/>
        <end position="622"/>
    </location>
</feature>
<feature type="domain" description="G-protein coupled receptors family 1 profile" evidence="15">
    <location>
        <begin position="42"/>
        <end position="295"/>
    </location>
</feature>
<reference evidence="17" key="1">
    <citation type="journal article" date="2013" name="Nat. Biotechnol.">
        <title>Chinese hamster genome sequenced from sorted chromosomes.</title>
        <authorList>
            <person name="Brinkrolf K."/>
            <person name="Rupp O."/>
            <person name="Laux H."/>
            <person name="Kollin F."/>
            <person name="Ernst W."/>
            <person name="Linke B."/>
            <person name="Kofler R."/>
            <person name="Romand S."/>
            <person name="Hesse F."/>
            <person name="Budach W.E."/>
            <person name="Galosy S."/>
            <person name="Muller D."/>
            <person name="Noll T."/>
            <person name="Wienberg J."/>
            <person name="Jostock T."/>
            <person name="Leonard M."/>
            <person name="Grillari J."/>
            <person name="Tauch A."/>
            <person name="Goesmann A."/>
            <person name="Helk B."/>
            <person name="Mott J.E."/>
            <person name="Puhler A."/>
            <person name="Borth N."/>
        </authorList>
    </citation>
    <scope>NUCLEOTIDE SEQUENCE [LARGE SCALE GENOMIC DNA]</scope>
    <source>
        <strain evidence="17">17A/GY</strain>
    </source>
</reference>
<organism evidence="16 17">
    <name type="scientific">Cricetulus griseus</name>
    <name type="common">Chinese hamster</name>
    <name type="synonym">Cricetulus barabensis griseus</name>
    <dbReference type="NCBI Taxonomy" id="10029"/>
    <lineage>
        <taxon>Eukaryota</taxon>
        <taxon>Metazoa</taxon>
        <taxon>Chordata</taxon>
        <taxon>Craniata</taxon>
        <taxon>Vertebrata</taxon>
        <taxon>Euteleostomi</taxon>
        <taxon>Mammalia</taxon>
        <taxon>Eutheria</taxon>
        <taxon>Euarchontoglires</taxon>
        <taxon>Glires</taxon>
        <taxon>Rodentia</taxon>
        <taxon>Myomorpha</taxon>
        <taxon>Muroidea</taxon>
        <taxon>Cricetidae</taxon>
        <taxon>Cricetinae</taxon>
        <taxon>Cricetulus</taxon>
    </lineage>
</organism>
<keyword evidence="11" id="KW-0325">Glycoprotein</keyword>
<gene>
    <name evidence="16" type="ORF">H671_3g11248</name>
</gene>
<feature type="transmembrane region" description="Helical" evidence="14">
    <location>
        <begin position="60"/>
        <end position="79"/>
    </location>
</feature>
<dbReference type="PRINTS" id="PR00237">
    <property type="entry name" value="GPCRRHODOPSN"/>
</dbReference>
<keyword evidence="8 14" id="KW-0472">Membrane</keyword>
<dbReference type="InterPro" id="IPR050939">
    <property type="entry name" value="Olfactory_GPCR1"/>
</dbReference>
<feature type="transmembrane region" description="Helical" evidence="14">
    <location>
        <begin position="277"/>
        <end position="297"/>
    </location>
</feature>
<evidence type="ECO:0000256" key="13">
    <source>
        <dbReference type="RuleBase" id="RU000688"/>
    </source>
</evidence>
<comment type="similarity">
    <text evidence="13">Belongs to the G-protein coupled receptor 1 family.</text>
</comment>
<keyword evidence="10 13" id="KW-0675">Receptor</keyword>
<feature type="transmembrane region" description="Helical" evidence="14">
    <location>
        <begin position="205"/>
        <end position="230"/>
    </location>
</feature>
<dbReference type="PROSITE" id="PS00237">
    <property type="entry name" value="G_PROTEIN_RECEP_F1_1"/>
    <property type="match status" value="2"/>
</dbReference>
<keyword evidence="9" id="KW-1015">Disulfide bond</keyword>
<evidence type="ECO:0000259" key="15">
    <source>
        <dbReference type="PROSITE" id="PS50262"/>
    </source>
</evidence>
<dbReference type="EMBL" id="KE673552">
    <property type="protein sequence ID" value="ERE77206.1"/>
    <property type="molecule type" value="Genomic_DNA"/>
</dbReference>
<dbReference type="AlphaFoldDB" id="A0A061I751"/>
<keyword evidence="4 13" id="KW-0812">Transmembrane</keyword>
<evidence type="ECO:0000256" key="11">
    <source>
        <dbReference type="ARBA" id="ARBA00023180"/>
    </source>
</evidence>
<dbReference type="InterPro" id="IPR000725">
    <property type="entry name" value="Olfact_rcpt"/>
</dbReference>
<evidence type="ECO:0000256" key="7">
    <source>
        <dbReference type="ARBA" id="ARBA00023040"/>
    </source>
</evidence>
<feature type="transmembrane region" description="Helical" evidence="14">
    <location>
        <begin position="431"/>
        <end position="450"/>
    </location>
</feature>
<dbReference type="GO" id="GO:0004984">
    <property type="term" value="F:olfactory receptor activity"/>
    <property type="evidence" value="ECO:0007669"/>
    <property type="project" value="InterPro"/>
</dbReference>
<keyword evidence="12 13" id="KW-0807">Transducer</keyword>
<evidence type="ECO:0000313" key="17">
    <source>
        <dbReference type="Proteomes" id="UP000030759"/>
    </source>
</evidence>
<dbReference type="Proteomes" id="UP000030759">
    <property type="component" value="Unassembled WGS sequence"/>
</dbReference>
<dbReference type="PANTHER" id="PTHR24242">
    <property type="entry name" value="G-PROTEIN COUPLED RECEPTOR"/>
    <property type="match status" value="1"/>
</dbReference>
<evidence type="ECO:0000256" key="6">
    <source>
        <dbReference type="ARBA" id="ARBA00022989"/>
    </source>
</evidence>
<dbReference type="PANTHER" id="PTHR24242:SF359">
    <property type="entry name" value="ODORANT RECEPTOR-RELATED"/>
    <property type="match status" value="1"/>
</dbReference>
<dbReference type="Pfam" id="PF13853">
    <property type="entry name" value="7tm_4"/>
    <property type="match status" value="2"/>
</dbReference>
<dbReference type="GO" id="GO:0005886">
    <property type="term" value="C:plasma membrane"/>
    <property type="evidence" value="ECO:0007669"/>
    <property type="project" value="UniProtKB-SubCell"/>
</dbReference>
<evidence type="ECO:0000256" key="1">
    <source>
        <dbReference type="ARBA" id="ARBA00004651"/>
    </source>
</evidence>
<feature type="transmembrane region" description="Helical" evidence="14">
    <location>
        <begin position="329"/>
        <end position="350"/>
    </location>
</feature>
<feature type="transmembrane region" description="Helical" evidence="14">
    <location>
        <begin position="145"/>
        <end position="167"/>
    </location>
</feature>
<keyword evidence="3" id="KW-0716">Sensory transduction</keyword>
<dbReference type="SUPFAM" id="SSF81321">
    <property type="entry name" value="Family A G protein-coupled receptor-like"/>
    <property type="match status" value="2"/>
</dbReference>
<keyword evidence="2" id="KW-1003">Cell membrane</keyword>
<proteinExistence type="inferred from homology"/>
<evidence type="ECO:0000256" key="12">
    <source>
        <dbReference type="ARBA" id="ARBA00023224"/>
    </source>
</evidence>
<evidence type="ECO:0000256" key="10">
    <source>
        <dbReference type="ARBA" id="ARBA00023170"/>
    </source>
</evidence>
<feature type="domain" description="G-protein coupled receptors family 1 profile" evidence="15">
    <location>
        <begin position="371"/>
        <end position="620"/>
    </location>
</feature>
<evidence type="ECO:0000256" key="2">
    <source>
        <dbReference type="ARBA" id="ARBA00022475"/>
    </source>
</evidence>
<keyword evidence="5" id="KW-0552">Olfaction</keyword>
<dbReference type="CDD" id="cd15224">
    <property type="entry name" value="7tmA_OR6B-like"/>
    <property type="match status" value="2"/>
</dbReference>
<feature type="transmembrane region" description="Helical" evidence="14">
    <location>
        <begin position="106"/>
        <end position="125"/>
    </location>
</feature>
<feature type="transmembrane region" description="Helical" evidence="14">
    <location>
        <begin position="530"/>
        <end position="551"/>
    </location>
</feature>